<evidence type="ECO:0000313" key="2">
    <source>
        <dbReference type="WBParaSite" id="PS1159_v2.g7525.t1"/>
    </source>
</evidence>
<protein>
    <submittedName>
        <fullName evidence="2">Alpha-D-phosphohexomutase alpha/beta/alpha domain-containing protein</fullName>
    </submittedName>
</protein>
<organism evidence="1 2">
    <name type="scientific">Panagrolaimus sp. PS1159</name>
    <dbReference type="NCBI Taxonomy" id="55785"/>
    <lineage>
        <taxon>Eukaryota</taxon>
        <taxon>Metazoa</taxon>
        <taxon>Ecdysozoa</taxon>
        <taxon>Nematoda</taxon>
        <taxon>Chromadorea</taxon>
        <taxon>Rhabditida</taxon>
        <taxon>Tylenchina</taxon>
        <taxon>Panagrolaimomorpha</taxon>
        <taxon>Panagrolaimoidea</taxon>
        <taxon>Panagrolaimidae</taxon>
        <taxon>Panagrolaimus</taxon>
    </lineage>
</organism>
<evidence type="ECO:0000313" key="1">
    <source>
        <dbReference type="Proteomes" id="UP000887580"/>
    </source>
</evidence>
<accession>A0AC35GPR7</accession>
<dbReference type="Proteomes" id="UP000887580">
    <property type="component" value="Unplaced"/>
</dbReference>
<reference evidence="2" key="1">
    <citation type="submission" date="2022-11" db="UniProtKB">
        <authorList>
            <consortium name="WormBaseParasite"/>
        </authorList>
    </citation>
    <scope>IDENTIFICATION</scope>
</reference>
<proteinExistence type="predicted"/>
<dbReference type="WBParaSite" id="PS1159_v2.g7525.t1">
    <property type="protein sequence ID" value="PS1159_v2.g7525.t1"/>
    <property type="gene ID" value="PS1159_v2.g7525"/>
</dbReference>
<name>A0AC35GPR7_9BILA</name>
<sequence length="425" mass="48054">MIPYNRASCKIPDSMIFQYGTAGFRYLSTYLPHIAYRIGAAMAMIVNMYSPEAYGIVFTASHNPWRDNGVKIVYRNGLMLPKQHVEFLEYFVNLSDEECHKILDTPGLLETVLSKENSRIAAEDKEIRTLKDLIDSAVNAGYDPSLSILTSEESIEKKNNEKKNIVILARDTRESGEYLEQVFESGFKRVSSDIELLKAGYMPTATHHFYVSHYFDNEDPLAALLEKGFEDTTPTTIHVDCANGVGTFWVEKYFKACPHINVKLYNDAVRDKKLLNNECGADYVQAIRLRPDGIDYQSVEPYTRFYHLDGDCDRMVMTFNDEDQHLHIFDGDHLLLLFISFIRKVYENSNGYKIGAVHTGYANSGLVLAINKIAEDYPCLINIRTGTGVAKLIKGSTAADMAVYFEPNGHGSILVSANCKEEFMK</sequence>